<dbReference type="AlphaFoldDB" id="A0A4Q1QP60"/>
<dbReference type="RefSeq" id="WP_129250224.1">
    <property type="nucleotide sequence ID" value="NZ_JABZEL010000010.1"/>
</dbReference>
<keyword evidence="1" id="KW-1133">Transmembrane helix</keyword>
<evidence type="ECO:0000313" key="2">
    <source>
        <dbReference type="EMBL" id="RXS61445.1"/>
    </source>
</evidence>
<keyword evidence="1" id="KW-0472">Membrane</keyword>
<evidence type="ECO:0008006" key="4">
    <source>
        <dbReference type="Google" id="ProtNLM"/>
    </source>
</evidence>
<feature type="transmembrane region" description="Helical" evidence="1">
    <location>
        <begin position="128"/>
        <end position="145"/>
    </location>
</feature>
<keyword evidence="1" id="KW-0812">Transmembrane</keyword>
<evidence type="ECO:0000313" key="3">
    <source>
        <dbReference type="Proteomes" id="UP000289482"/>
    </source>
</evidence>
<proteinExistence type="predicted"/>
<organism evidence="2 3">
    <name type="scientific">Streptomyces sioyaensis</name>
    <dbReference type="NCBI Taxonomy" id="67364"/>
    <lineage>
        <taxon>Bacteria</taxon>
        <taxon>Bacillati</taxon>
        <taxon>Actinomycetota</taxon>
        <taxon>Actinomycetes</taxon>
        <taxon>Kitasatosporales</taxon>
        <taxon>Streptomycetaceae</taxon>
        <taxon>Streptomyces</taxon>
    </lineage>
</organism>
<sequence length="146" mass="16024">MTVQPAAPAAPAPFCPEEVKHLEFLQAVIARHANTSFLVKSWAMTVSGAFIAVATRGPSWRTAAVAVALAAGFWLLDSYYLRQERRFRTLYERVADRGSTQVPPFTMDAEQHGGPVPWRAVALSRTMLLSYGVLVALDTMTVLFLA</sequence>
<dbReference type="GeneID" id="95781451"/>
<name>A0A4Q1QP60_9ACTN</name>
<reference evidence="2 3" key="1">
    <citation type="submission" date="2019-01" db="EMBL/GenBank/DDBJ databases">
        <title>Draft genome sequences of the type strain Streptomyces sioyaensis DSM 40032 and its novel strain, TM32, a thermotolerant antibiotics-producing actinobacterium.</title>
        <authorList>
            <person name="Nakaew N."/>
            <person name="Lumyong S."/>
            <person name="Sloan W.T."/>
            <person name="Sungthong R."/>
        </authorList>
    </citation>
    <scope>NUCLEOTIDE SEQUENCE [LARGE SCALE GENOMIC DNA]</scope>
    <source>
        <strain evidence="2 3">DSM 40032</strain>
    </source>
</reference>
<comment type="caution">
    <text evidence="2">The sequence shown here is derived from an EMBL/GenBank/DDBJ whole genome shotgun (WGS) entry which is preliminary data.</text>
</comment>
<keyword evidence="3" id="KW-1185">Reference proteome</keyword>
<protein>
    <recommendedName>
        <fullName evidence="4">DUF2270 domain-containing protein</fullName>
    </recommendedName>
</protein>
<accession>A0A4Q1QP60</accession>
<feature type="transmembrane region" description="Helical" evidence="1">
    <location>
        <begin position="37"/>
        <end position="54"/>
    </location>
</feature>
<feature type="transmembrane region" description="Helical" evidence="1">
    <location>
        <begin position="60"/>
        <end position="81"/>
    </location>
</feature>
<dbReference type="EMBL" id="SDIF01000102">
    <property type="protein sequence ID" value="RXS61445.1"/>
    <property type="molecule type" value="Genomic_DNA"/>
</dbReference>
<evidence type="ECO:0000256" key="1">
    <source>
        <dbReference type="SAM" id="Phobius"/>
    </source>
</evidence>
<gene>
    <name evidence="2" type="ORF">EST54_26430</name>
</gene>
<dbReference type="Proteomes" id="UP000289482">
    <property type="component" value="Unassembled WGS sequence"/>
</dbReference>